<evidence type="ECO:0000259" key="5">
    <source>
        <dbReference type="PROSITE" id="PS51379"/>
    </source>
</evidence>
<dbReference type="PANTHER" id="PTHR43100">
    <property type="entry name" value="GLUTAMATE SYNTHASE [NADPH] SMALL CHAIN"/>
    <property type="match status" value="1"/>
</dbReference>
<dbReference type="EMBL" id="CP002282">
    <property type="protein sequence ID" value="ADO84018.1"/>
    <property type="molecule type" value="Genomic_DNA"/>
</dbReference>
<dbReference type="NCBIfam" id="TIGR01317">
    <property type="entry name" value="GOGAT_sm_gam"/>
    <property type="match status" value="1"/>
</dbReference>
<dbReference type="HOGENOM" id="CLU_000422_3_1_0"/>
<dbReference type="InterPro" id="IPR051394">
    <property type="entry name" value="Glutamate_Synthase"/>
</dbReference>
<dbReference type="EC" id="1.4.1.14" evidence="6"/>
<keyword evidence="6" id="KW-0614">Plasmid</keyword>
<evidence type="ECO:0000313" key="7">
    <source>
        <dbReference type="Proteomes" id="UP000006875"/>
    </source>
</evidence>
<dbReference type="Pfam" id="PF14691">
    <property type="entry name" value="Fer4_20"/>
    <property type="match status" value="1"/>
</dbReference>
<name>E3HCW2_ILYPC</name>
<dbReference type="PROSITE" id="PS51379">
    <property type="entry name" value="4FE4S_FER_2"/>
    <property type="match status" value="1"/>
</dbReference>
<dbReference type="Proteomes" id="UP000006875">
    <property type="component" value="Plasmid pILYOP01"/>
</dbReference>
<dbReference type="InterPro" id="IPR028261">
    <property type="entry name" value="DPD_II"/>
</dbReference>
<evidence type="ECO:0000256" key="1">
    <source>
        <dbReference type="ARBA" id="ARBA00022605"/>
    </source>
</evidence>
<dbReference type="AlphaFoldDB" id="E3HCW2"/>
<evidence type="ECO:0000256" key="4">
    <source>
        <dbReference type="ARBA" id="ARBA00029440"/>
    </source>
</evidence>
<dbReference type="PRINTS" id="PR00419">
    <property type="entry name" value="ADXRDTASE"/>
</dbReference>
<dbReference type="GO" id="GO:0016040">
    <property type="term" value="F:glutamate synthase (NADH) activity"/>
    <property type="evidence" value="ECO:0007669"/>
    <property type="project" value="UniProtKB-EC"/>
</dbReference>
<geneLocation type="plasmid" evidence="6 7">
    <name>pILYOP01</name>
</geneLocation>
<evidence type="ECO:0000256" key="2">
    <source>
        <dbReference type="ARBA" id="ARBA00023002"/>
    </source>
</evidence>
<keyword evidence="7" id="KW-1185">Reference proteome</keyword>
<dbReference type="InterPro" id="IPR006005">
    <property type="entry name" value="Glut_synth_ssu1"/>
</dbReference>
<dbReference type="PANTHER" id="PTHR43100:SF1">
    <property type="entry name" value="GLUTAMATE SYNTHASE [NADPH] SMALL CHAIN"/>
    <property type="match status" value="1"/>
</dbReference>
<evidence type="ECO:0000256" key="3">
    <source>
        <dbReference type="ARBA" id="ARBA00023164"/>
    </source>
</evidence>
<dbReference type="Gene3D" id="3.50.50.60">
    <property type="entry name" value="FAD/NAD(P)-binding domain"/>
    <property type="match status" value="2"/>
</dbReference>
<dbReference type="RefSeq" id="WP_013388679.1">
    <property type="nucleotide sequence ID" value="NC_014633.1"/>
</dbReference>
<dbReference type="InterPro" id="IPR009051">
    <property type="entry name" value="Helical_ferredxn"/>
</dbReference>
<gene>
    <name evidence="6" type="ordered locus">Ilyop_2256</name>
</gene>
<dbReference type="InterPro" id="IPR036188">
    <property type="entry name" value="FAD/NAD-bd_sf"/>
</dbReference>
<reference evidence="6 7" key="1">
    <citation type="journal article" date="2010" name="Stand. Genomic Sci.">
        <title>Complete genome sequence of Ilyobacter polytropus type strain (CuHbu1).</title>
        <authorList>
            <person name="Sikorski J."/>
            <person name="Chertkov O."/>
            <person name="Lapidus A."/>
            <person name="Nolan M."/>
            <person name="Lucas S."/>
            <person name="Del Rio T.G."/>
            <person name="Tice H."/>
            <person name="Cheng J.F."/>
            <person name="Tapia R."/>
            <person name="Han C."/>
            <person name="Goodwin L."/>
            <person name="Pitluck S."/>
            <person name="Liolios K."/>
            <person name="Ivanova N."/>
            <person name="Mavromatis K."/>
            <person name="Mikhailova N."/>
            <person name="Pati A."/>
            <person name="Chen A."/>
            <person name="Palaniappan K."/>
            <person name="Land M."/>
            <person name="Hauser L."/>
            <person name="Chang Y.J."/>
            <person name="Jeffries C.D."/>
            <person name="Brambilla E."/>
            <person name="Yasawong M."/>
            <person name="Rohde M."/>
            <person name="Pukall R."/>
            <person name="Spring S."/>
            <person name="Goker M."/>
            <person name="Woyke T."/>
            <person name="Bristow J."/>
            <person name="Eisen J.A."/>
            <person name="Markowitz V."/>
            <person name="Hugenholtz P."/>
            <person name="Kyrpides N.C."/>
            <person name="Klenk H.P."/>
        </authorList>
    </citation>
    <scope>NUCLEOTIDE SEQUENCE [LARGE SCALE GENOMIC DNA]</scope>
    <source>
        <strain evidence="7">ATCC 51220 / DSM 2926 / LMG 16218 / CuHBu1</strain>
        <plasmid evidence="7">pILYOP01</plasmid>
    </source>
</reference>
<dbReference type="GO" id="GO:0006537">
    <property type="term" value="P:glutamate biosynthetic process"/>
    <property type="evidence" value="ECO:0007669"/>
    <property type="project" value="UniProtKB-KW"/>
</dbReference>
<dbReference type="KEGG" id="ipo:Ilyop_2256"/>
<dbReference type="OrthoDB" id="9803192at2"/>
<dbReference type="InterPro" id="IPR017896">
    <property type="entry name" value="4Fe4S_Fe-S-bd"/>
</dbReference>
<sequence>MGKLGGFLEIPREEAQKRPVDERIKDYKELYKPFTDEYLIQQASRCMDCGIPFCHFSCPVGNVCPEWNDFAHKAKWEEALEVLHSTNNFPEFTGRVCPAPCEGGCVLGINQEPITIKNIELNIVEKGWEKGWIKPILPKNRTNKKVAVIGSGPAGLAAAQQLNRAGHSVTVYERDSKAGGIMTYGIPDYKIEKWTVDRRIKQLEQEEIKFVYNTNVGVDLSIDDLEKQYDAVVLAGGSKLARDLPVYGRELKGIHYAMDYLVQQNKKLEGTEIPADELINADGKSVVVIGGGDTGADCIGTALRQGAKEIYQIELLEKPPLDRPQSNPWPNFPQVLKVNTAHEEAELCLGGVCNTDIRQWNILTKEFTGDEKGNVTTFHAVRVEWKDGENGRKYMEEVPGTEFTLDADLVLLAIGFVHPEHEGLISNLGVELDGRGNVKTDENYMTSKSGIFAAGDMRRGQSLIVWAINEGRKAAEVVDEFLKSN</sequence>
<evidence type="ECO:0000313" key="6">
    <source>
        <dbReference type="EMBL" id="ADO84018.1"/>
    </source>
</evidence>
<protein>
    <submittedName>
        <fullName evidence="6">Glutamate synthase (NADH) small subunit</fullName>
        <ecNumber evidence="6">1.4.1.14</ecNumber>
    </submittedName>
</protein>
<proteinExistence type="predicted"/>
<dbReference type="GO" id="GO:0051536">
    <property type="term" value="F:iron-sulfur cluster binding"/>
    <property type="evidence" value="ECO:0007669"/>
    <property type="project" value="InterPro"/>
</dbReference>
<dbReference type="GO" id="GO:0016639">
    <property type="term" value="F:oxidoreductase activity, acting on the CH-NH2 group of donors, NAD or NADP as acceptor"/>
    <property type="evidence" value="ECO:0007669"/>
    <property type="project" value="InterPro"/>
</dbReference>
<feature type="domain" description="4Fe-4S ferredoxin-type" evidence="5">
    <location>
        <begin position="36"/>
        <end position="68"/>
    </location>
</feature>
<keyword evidence="2 6" id="KW-0560">Oxidoreductase</keyword>
<organism evidence="6 7">
    <name type="scientific">Ilyobacter polytropus (strain ATCC 51220 / DSM 2926 / LMG 16218 / CuHBu1)</name>
    <dbReference type="NCBI Taxonomy" id="572544"/>
    <lineage>
        <taxon>Bacteria</taxon>
        <taxon>Fusobacteriati</taxon>
        <taxon>Fusobacteriota</taxon>
        <taxon>Fusobacteriia</taxon>
        <taxon>Fusobacteriales</taxon>
        <taxon>Fusobacteriaceae</taxon>
        <taxon>Ilyobacter</taxon>
    </lineage>
</organism>
<keyword evidence="3" id="KW-0314">Glutamate biosynthesis</keyword>
<keyword evidence="1" id="KW-0028">Amino-acid biosynthesis</keyword>
<dbReference type="InterPro" id="IPR023753">
    <property type="entry name" value="FAD/NAD-binding_dom"/>
</dbReference>
<comment type="pathway">
    <text evidence="4">Amino-acid biosynthesis.</text>
</comment>
<dbReference type="Gene3D" id="1.10.1060.10">
    <property type="entry name" value="Alpha-helical ferredoxin"/>
    <property type="match status" value="1"/>
</dbReference>
<dbReference type="SUPFAM" id="SSF51971">
    <property type="entry name" value="Nucleotide-binding domain"/>
    <property type="match status" value="1"/>
</dbReference>
<dbReference type="Pfam" id="PF07992">
    <property type="entry name" value="Pyr_redox_2"/>
    <property type="match status" value="2"/>
</dbReference>
<dbReference type="SUPFAM" id="SSF46548">
    <property type="entry name" value="alpha-helical ferredoxin"/>
    <property type="match status" value="1"/>
</dbReference>
<accession>E3HCW2</accession>